<proteinExistence type="predicted"/>
<evidence type="ECO:0000313" key="1">
    <source>
        <dbReference type="EMBL" id="SVA94195.1"/>
    </source>
</evidence>
<reference evidence="1" key="1">
    <citation type="submission" date="2018-05" db="EMBL/GenBank/DDBJ databases">
        <authorList>
            <person name="Lanie J.A."/>
            <person name="Ng W.-L."/>
            <person name="Kazmierczak K.M."/>
            <person name="Andrzejewski T.M."/>
            <person name="Davidsen T.M."/>
            <person name="Wayne K.J."/>
            <person name="Tettelin H."/>
            <person name="Glass J.I."/>
            <person name="Rusch D."/>
            <person name="Podicherti R."/>
            <person name="Tsui H.-C.T."/>
            <person name="Winkler M.E."/>
        </authorList>
    </citation>
    <scope>NUCLEOTIDE SEQUENCE</scope>
</reference>
<protein>
    <recommendedName>
        <fullName evidence="2">ApbE family protein</fullName>
    </recommendedName>
</protein>
<dbReference type="AlphaFoldDB" id="A0A381ZY05"/>
<dbReference type="EMBL" id="UINC01023138">
    <property type="protein sequence ID" value="SVA94195.1"/>
    <property type="molecule type" value="Genomic_DNA"/>
</dbReference>
<organism evidence="1">
    <name type="scientific">marine metagenome</name>
    <dbReference type="NCBI Taxonomy" id="408172"/>
    <lineage>
        <taxon>unclassified sequences</taxon>
        <taxon>metagenomes</taxon>
        <taxon>ecological metagenomes</taxon>
    </lineage>
</organism>
<evidence type="ECO:0008006" key="2">
    <source>
        <dbReference type="Google" id="ProtNLM"/>
    </source>
</evidence>
<sequence length="62" mass="6408">MALFFLTLGVMAIVMVLMGVGVILNGVCLRGSCGGPDAVGPDGEPMNCATCPNRRPEPVFPD</sequence>
<accession>A0A381ZY05</accession>
<gene>
    <name evidence="1" type="ORF">METZ01_LOCUS147049</name>
</gene>
<name>A0A381ZY05_9ZZZZ</name>